<dbReference type="Gene3D" id="1.10.10.60">
    <property type="entry name" value="Homeodomain-like"/>
    <property type="match status" value="1"/>
</dbReference>
<protein>
    <submittedName>
        <fullName evidence="6">AraC-like DNA-binding protein</fullName>
    </submittedName>
</protein>
<evidence type="ECO:0000256" key="1">
    <source>
        <dbReference type="ARBA" id="ARBA00023015"/>
    </source>
</evidence>
<evidence type="ECO:0000313" key="6">
    <source>
        <dbReference type="EMBL" id="PPB80094.1"/>
    </source>
</evidence>
<feature type="domain" description="HTH araC/xylS-type" evidence="5">
    <location>
        <begin position="137"/>
        <end position="235"/>
    </location>
</feature>
<gene>
    <name evidence="6" type="ORF">LV82_02379</name>
</gene>
<keyword evidence="2 6" id="KW-0238">DNA-binding</keyword>
<dbReference type="OrthoDB" id="9814125at2"/>
<dbReference type="SUPFAM" id="SSF46689">
    <property type="entry name" value="Homeodomain-like"/>
    <property type="match status" value="1"/>
</dbReference>
<name>A0A2S5JF35_9RHOB</name>
<sequence>MRALAEPMLLWFTRGQGRITISGLRRGYGVHNAIHVPAGVMHCVEIGPQTFGSAVFFGYEPNLALPRAPLHLRVRDVAAQAALSSLIENAQRELASAAPLSRQAAWHHLGLIGIWLMRHENLAQESPGPDAAQRLVTRYTDLIECTLGSGKGVAELAAELGVTPTHLTRACQKCCGRSAMALLQDRLMFEARLLLAETRLPVAEIARRLGYGSAGYFTRAFERQTGQTPSAFRKVNRRDPVTDATKSG</sequence>
<dbReference type="Proteomes" id="UP000239736">
    <property type="component" value="Unassembled WGS sequence"/>
</dbReference>
<dbReference type="InterPro" id="IPR050204">
    <property type="entry name" value="AraC_XylS_family_regulators"/>
</dbReference>
<dbReference type="PRINTS" id="PR00032">
    <property type="entry name" value="HTHARAC"/>
</dbReference>
<dbReference type="EMBL" id="PRDS01000007">
    <property type="protein sequence ID" value="PPB80094.1"/>
    <property type="molecule type" value="Genomic_DNA"/>
</dbReference>
<comment type="caution">
    <text evidence="6">The sequence shown here is derived from an EMBL/GenBank/DDBJ whole genome shotgun (WGS) entry which is preliminary data.</text>
</comment>
<accession>A0A2S5JF35</accession>
<proteinExistence type="predicted"/>
<dbReference type="InterPro" id="IPR009057">
    <property type="entry name" value="Homeodomain-like_sf"/>
</dbReference>
<dbReference type="InterPro" id="IPR020449">
    <property type="entry name" value="Tscrpt_reg_AraC-type_HTH"/>
</dbReference>
<keyword evidence="1" id="KW-0805">Transcription regulation</keyword>
<dbReference type="AlphaFoldDB" id="A0A2S5JF35"/>
<reference evidence="6 7" key="1">
    <citation type="submission" date="2018-01" db="EMBL/GenBank/DDBJ databases">
        <title>Genomic Encyclopedia of Archaeal and Bacterial Type Strains, Phase II (KMG-II): from individual species to whole genera.</title>
        <authorList>
            <person name="Goeker M."/>
        </authorList>
    </citation>
    <scope>NUCLEOTIDE SEQUENCE [LARGE SCALE GENOMIC DNA]</scope>
    <source>
        <strain evidence="6 7">DSM 12048</strain>
    </source>
</reference>
<dbReference type="GO" id="GO:0043565">
    <property type="term" value="F:sequence-specific DNA binding"/>
    <property type="evidence" value="ECO:0007669"/>
    <property type="project" value="InterPro"/>
</dbReference>
<keyword evidence="7" id="KW-1185">Reference proteome</keyword>
<dbReference type="Pfam" id="PF12833">
    <property type="entry name" value="HTH_18"/>
    <property type="match status" value="1"/>
</dbReference>
<dbReference type="PANTHER" id="PTHR46796">
    <property type="entry name" value="HTH-TYPE TRANSCRIPTIONAL ACTIVATOR RHAS-RELATED"/>
    <property type="match status" value="1"/>
</dbReference>
<evidence type="ECO:0000259" key="5">
    <source>
        <dbReference type="PROSITE" id="PS01124"/>
    </source>
</evidence>
<dbReference type="PANTHER" id="PTHR46796:SF6">
    <property type="entry name" value="ARAC SUBFAMILY"/>
    <property type="match status" value="1"/>
</dbReference>
<evidence type="ECO:0000313" key="7">
    <source>
        <dbReference type="Proteomes" id="UP000239736"/>
    </source>
</evidence>
<evidence type="ECO:0000256" key="3">
    <source>
        <dbReference type="ARBA" id="ARBA00023163"/>
    </source>
</evidence>
<organism evidence="6 7">
    <name type="scientific">Albidovulum inexpectatum</name>
    <dbReference type="NCBI Taxonomy" id="196587"/>
    <lineage>
        <taxon>Bacteria</taxon>
        <taxon>Pseudomonadati</taxon>
        <taxon>Pseudomonadota</taxon>
        <taxon>Alphaproteobacteria</taxon>
        <taxon>Rhodobacterales</taxon>
        <taxon>Paracoccaceae</taxon>
        <taxon>Albidovulum</taxon>
    </lineage>
</organism>
<dbReference type="SMART" id="SM00342">
    <property type="entry name" value="HTH_ARAC"/>
    <property type="match status" value="1"/>
</dbReference>
<dbReference type="InterPro" id="IPR018060">
    <property type="entry name" value="HTH_AraC"/>
</dbReference>
<evidence type="ECO:0000256" key="2">
    <source>
        <dbReference type="ARBA" id="ARBA00023125"/>
    </source>
</evidence>
<dbReference type="GO" id="GO:0003700">
    <property type="term" value="F:DNA-binding transcription factor activity"/>
    <property type="evidence" value="ECO:0007669"/>
    <property type="project" value="InterPro"/>
</dbReference>
<evidence type="ECO:0000256" key="4">
    <source>
        <dbReference type="SAM" id="MobiDB-lite"/>
    </source>
</evidence>
<keyword evidence="3" id="KW-0804">Transcription</keyword>
<feature type="region of interest" description="Disordered" evidence="4">
    <location>
        <begin position="228"/>
        <end position="248"/>
    </location>
</feature>
<dbReference type="PROSITE" id="PS01124">
    <property type="entry name" value="HTH_ARAC_FAMILY_2"/>
    <property type="match status" value="1"/>
</dbReference>